<accession>A0ABW7KSC9</accession>
<evidence type="ECO:0000313" key="4">
    <source>
        <dbReference type="Proteomes" id="UP001609219"/>
    </source>
</evidence>
<evidence type="ECO:0000313" key="3">
    <source>
        <dbReference type="Proteomes" id="UP001609176"/>
    </source>
</evidence>
<sequence>MPTKAVLRHISIETPRTNHQRKCSAHQRGKKAHHILKGDTHLVIVEGDDKIRYCREAATEILDQAQRDLDALRLQLDRTAPASA</sequence>
<gene>
    <name evidence="2" type="ORF">ACHIPV_26365</name>
    <name evidence="1" type="ORF">ACHIRB_03240</name>
</gene>
<name>A0ABW7KSC9_9NOCA</name>
<comment type="caution">
    <text evidence="2">The sequence shown here is derived from an EMBL/GenBank/DDBJ whole genome shotgun (WGS) entry which is preliminary data.</text>
</comment>
<dbReference type="EMBL" id="JBIMSP010000072">
    <property type="protein sequence ID" value="MFH5245375.1"/>
    <property type="molecule type" value="Genomic_DNA"/>
</dbReference>
<dbReference type="EMBL" id="JBIMSN010000012">
    <property type="protein sequence ID" value="MFH5227605.1"/>
    <property type="molecule type" value="Genomic_DNA"/>
</dbReference>
<dbReference type="RefSeq" id="WP_395126216.1">
    <property type="nucleotide sequence ID" value="NZ_JBIMSN010000012.1"/>
</dbReference>
<evidence type="ECO:0000313" key="1">
    <source>
        <dbReference type="EMBL" id="MFH5227605.1"/>
    </source>
</evidence>
<protein>
    <submittedName>
        <fullName evidence="2">Uncharacterized protein</fullName>
    </submittedName>
</protein>
<dbReference type="Proteomes" id="UP001609176">
    <property type="component" value="Unassembled WGS sequence"/>
</dbReference>
<dbReference type="Proteomes" id="UP001609219">
    <property type="component" value="Unassembled WGS sequence"/>
</dbReference>
<evidence type="ECO:0000313" key="2">
    <source>
        <dbReference type="EMBL" id="MFH5245375.1"/>
    </source>
</evidence>
<organism evidence="2 3">
    <name type="scientific">Antrihabitans spumae</name>
    <dbReference type="NCBI Taxonomy" id="3373370"/>
    <lineage>
        <taxon>Bacteria</taxon>
        <taxon>Bacillati</taxon>
        <taxon>Actinomycetota</taxon>
        <taxon>Actinomycetes</taxon>
        <taxon>Mycobacteriales</taxon>
        <taxon>Nocardiaceae</taxon>
        <taxon>Antrihabitans</taxon>
    </lineage>
</organism>
<keyword evidence="4" id="KW-1185">Reference proteome</keyword>
<proteinExistence type="predicted"/>
<reference evidence="3 4" key="1">
    <citation type="submission" date="2024-10" db="EMBL/GenBank/DDBJ databases">
        <authorList>
            <person name="Riesco R."/>
        </authorList>
    </citation>
    <scope>NUCLEOTIDE SEQUENCE [LARGE SCALE GENOMIC DNA]</scope>
    <source>
        <strain evidence="2 3">NCIMB 15448</strain>
        <strain evidence="1 4">NCIMB 15450</strain>
    </source>
</reference>